<evidence type="ECO:0000313" key="3">
    <source>
        <dbReference type="Proteomes" id="UP000189004"/>
    </source>
</evidence>
<keyword evidence="1" id="KW-0812">Transmembrane</keyword>
<keyword evidence="3" id="KW-1185">Reference proteome</keyword>
<gene>
    <name evidence="2" type="ORF">NOSIN_15070</name>
</gene>
<feature type="transmembrane region" description="Helical" evidence="1">
    <location>
        <begin position="52"/>
        <end position="72"/>
    </location>
</feature>
<feature type="transmembrane region" description="Helical" evidence="1">
    <location>
        <begin position="29"/>
        <end position="45"/>
    </location>
</feature>
<keyword evidence="1" id="KW-1133">Transmembrane helix</keyword>
<evidence type="ECO:0000256" key="1">
    <source>
        <dbReference type="SAM" id="Phobius"/>
    </source>
</evidence>
<keyword evidence="1" id="KW-0472">Membrane</keyword>
<organism evidence="2 3">
    <name type="scientific">Nocardiopsis sinuspersici</name>
    <dbReference type="NCBI Taxonomy" id="501010"/>
    <lineage>
        <taxon>Bacteria</taxon>
        <taxon>Bacillati</taxon>
        <taxon>Actinomycetota</taxon>
        <taxon>Actinomycetes</taxon>
        <taxon>Streptosporangiales</taxon>
        <taxon>Nocardiopsidaceae</taxon>
        <taxon>Nocardiopsis</taxon>
    </lineage>
</organism>
<name>A0A1V3C2T7_9ACTN</name>
<reference evidence="3" key="1">
    <citation type="submission" date="2016-08" db="EMBL/GenBank/DDBJ databases">
        <authorList>
            <person name="Tokovenko B."/>
            <person name="Kalinowski J."/>
        </authorList>
    </citation>
    <scope>NUCLEOTIDE SEQUENCE [LARGE SCALE GENOMIC DNA]</scope>
    <source>
        <strain evidence="3">UTMC102</strain>
    </source>
</reference>
<dbReference type="AlphaFoldDB" id="A0A1V3C2T7"/>
<comment type="caution">
    <text evidence="2">The sequence shown here is derived from an EMBL/GenBank/DDBJ whole genome shotgun (WGS) entry which is preliminary data.</text>
</comment>
<dbReference type="Proteomes" id="UP000189004">
    <property type="component" value="Unassembled WGS sequence"/>
</dbReference>
<dbReference type="STRING" id="501010.NOSIN_15070"/>
<accession>A0A1V3C2T7</accession>
<sequence>MPAVPSAVLTSAGLLGGYTVARTTGNRPLGGVVLAAFGAAAFETWRRRSGVGTAVALTGVYLGAFGLAHPLARKVGPWPAVLGVTAATAAVAAASGDRDRD</sequence>
<evidence type="ECO:0000313" key="2">
    <source>
        <dbReference type="EMBL" id="OOC54958.1"/>
    </source>
</evidence>
<proteinExistence type="predicted"/>
<protein>
    <submittedName>
        <fullName evidence="2">Uncharacterized protein</fullName>
    </submittedName>
</protein>
<dbReference type="RefSeq" id="WP_077691380.1">
    <property type="nucleotide sequence ID" value="NZ_MCOK01000001.1"/>
</dbReference>
<feature type="transmembrane region" description="Helical" evidence="1">
    <location>
        <begin position="78"/>
        <end position="96"/>
    </location>
</feature>
<dbReference type="OrthoDB" id="5244439at2"/>
<dbReference type="EMBL" id="MCOK01000001">
    <property type="protein sequence ID" value="OOC54958.1"/>
    <property type="molecule type" value="Genomic_DNA"/>
</dbReference>